<evidence type="ECO:0000313" key="9">
    <source>
        <dbReference type="Proteomes" id="UP000247409"/>
    </source>
</evidence>
<dbReference type="PANTHER" id="PTHR21346">
    <property type="entry name" value="FUN14 DOMAIN CONTAINING"/>
    <property type="match status" value="1"/>
</dbReference>
<evidence type="ECO:0000256" key="3">
    <source>
        <dbReference type="ARBA" id="ARBA00022692"/>
    </source>
</evidence>
<feature type="transmembrane region" description="Helical" evidence="7">
    <location>
        <begin position="153"/>
        <end position="175"/>
    </location>
</feature>
<dbReference type="OrthoDB" id="163794at2759"/>
<evidence type="ECO:0000256" key="1">
    <source>
        <dbReference type="ARBA" id="ARBA00004370"/>
    </source>
</evidence>
<accession>A0A2V3IN71</accession>
<keyword evidence="5 7" id="KW-0472">Membrane</keyword>
<proteinExistence type="inferred from homology"/>
<reference evidence="8 9" key="1">
    <citation type="journal article" date="2018" name="Mol. Biol. Evol.">
        <title>Analysis of the draft genome of the red seaweed Gracilariopsis chorda provides insights into genome size evolution in Rhodophyta.</title>
        <authorList>
            <person name="Lee J."/>
            <person name="Yang E.C."/>
            <person name="Graf L."/>
            <person name="Yang J.H."/>
            <person name="Qiu H."/>
            <person name="Zel Zion U."/>
            <person name="Chan C.X."/>
            <person name="Stephens T.G."/>
            <person name="Weber A.P.M."/>
            <person name="Boo G.H."/>
            <person name="Boo S.M."/>
            <person name="Kim K.M."/>
            <person name="Shin Y."/>
            <person name="Jung M."/>
            <person name="Lee S.J."/>
            <person name="Yim H.S."/>
            <person name="Lee J.H."/>
            <person name="Bhattacharya D."/>
            <person name="Yoon H.S."/>
        </authorList>
    </citation>
    <scope>NUCLEOTIDE SEQUENCE [LARGE SCALE GENOMIC DNA]</scope>
    <source>
        <strain evidence="8 9">SKKU-2015</strain>
        <tissue evidence="8">Whole body</tissue>
    </source>
</reference>
<comment type="subcellular location">
    <subcellularLocation>
        <location evidence="1">Membrane</location>
    </subcellularLocation>
</comment>
<organism evidence="8 9">
    <name type="scientific">Gracilariopsis chorda</name>
    <dbReference type="NCBI Taxonomy" id="448386"/>
    <lineage>
        <taxon>Eukaryota</taxon>
        <taxon>Rhodophyta</taxon>
        <taxon>Florideophyceae</taxon>
        <taxon>Rhodymeniophycidae</taxon>
        <taxon>Gracilariales</taxon>
        <taxon>Gracilariaceae</taxon>
        <taxon>Gracilariopsis</taxon>
    </lineage>
</organism>
<dbReference type="Proteomes" id="UP000247409">
    <property type="component" value="Unassembled WGS sequence"/>
</dbReference>
<dbReference type="AlphaFoldDB" id="A0A2V3IN71"/>
<dbReference type="GO" id="GO:0016020">
    <property type="term" value="C:membrane"/>
    <property type="evidence" value="ECO:0007669"/>
    <property type="project" value="UniProtKB-SubCell"/>
</dbReference>
<dbReference type="EMBL" id="NBIV01000123">
    <property type="protein sequence ID" value="PXF43522.1"/>
    <property type="molecule type" value="Genomic_DNA"/>
</dbReference>
<feature type="transmembrane region" description="Helical" evidence="7">
    <location>
        <begin position="105"/>
        <end position="122"/>
    </location>
</feature>
<keyword evidence="4 7" id="KW-1133">Transmembrane helix</keyword>
<protein>
    <submittedName>
        <fullName evidence="8">FUN14 domain-containing protein 1</fullName>
    </submittedName>
</protein>
<sequence>MAERSSIIIRASSAFSGFLNRSTLAYGAHPAVLVTLAAVASSTAAAEESNPADTDHAQDRERTEPKSLEDTVEKKPIVQSIGEQVSFGAVLGFATGYSIRKIGKLILLVVGTEVVVLQYMAYRQWLVMDWRRIGRDLSPKFNRSMWDGLLNVLLYKMPFSAAFSGGLAAGLRLSYQK</sequence>
<feature type="region of interest" description="Disordered" evidence="6">
    <location>
        <begin position="45"/>
        <end position="70"/>
    </location>
</feature>
<evidence type="ECO:0000256" key="5">
    <source>
        <dbReference type="ARBA" id="ARBA00023136"/>
    </source>
</evidence>
<dbReference type="Pfam" id="PF04930">
    <property type="entry name" value="FUN14"/>
    <property type="match status" value="1"/>
</dbReference>
<evidence type="ECO:0000313" key="8">
    <source>
        <dbReference type="EMBL" id="PXF43522.1"/>
    </source>
</evidence>
<comment type="similarity">
    <text evidence="2">Belongs to the FUN14 family.</text>
</comment>
<evidence type="ECO:0000256" key="6">
    <source>
        <dbReference type="SAM" id="MobiDB-lite"/>
    </source>
</evidence>
<dbReference type="InterPro" id="IPR007014">
    <property type="entry name" value="FUN14"/>
</dbReference>
<feature type="compositionally biased region" description="Basic and acidic residues" evidence="6">
    <location>
        <begin position="53"/>
        <end position="70"/>
    </location>
</feature>
<dbReference type="PANTHER" id="PTHR21346:SF10">
    <property type="entry name" value="TRANSMEMBRANE PROTEIN"/>
    <property type="match status" value="1"/>
</dbReference>
<name>A0A2V3IN71_9FLOR</name>
<comment type="caution">
    <text evidence="8">The sequence shown here is derived from an EMBL/GenBank/DDBJ whole genome shotgun (WGS) entry which is preliminary data.</text>
</comment>
<dbReference type="STRING" id="448386.A0A2V3IN71"/>
<evidence type="ECO:0000256" key="4">
    <source>
        <dbReference type="ARBA" id="ARBA00022989"/>
    </source>
</evidence>
<gene>
    <name evidence="8" type="ORF">BWQ96_06750</name>
</gene>
<keyword evidence="9" id="KW-1185">Reference proteome</keyword>
<evidence type="ECO:0000256" key="7">
    <source>
        <dbReference type="SAM" id="Phobius"/>
    </source>
</evidence>
<evidence type="ECO:0000256" key="2">
    <source>
        <dbReference type="ARBA" id="ARBA00009160"/>
    </source>
</evidence>
<keyword evidence="3 7" id="KW-0812">Transmembrane</keyword>